<organism evidence="3 4">
    <name type="scientific">Polaribacter marinus</name>
    <dbReference type="NCBI Taxonomy" id="2916838"/>
    <lineage>
        <taxon>Bacteria</taxon>
        <taxon>Pseudomonadati</taxon>
        <taxon>Bacteroidota</taxon>
        <taxon>Flavobacteriia</taxon>
        <taxon>Flavobacteriales</taxon>
        <taxon>Flavobacteriaceae</taxon>
    </lineage>
</organism>
<reference evidence="3" key="1">
    <citation type="submission" date="2022-02" db="EMBL/GenBank/DDBJ databases">
        <title>Polaribacter sp. MSW13, isolated from seawater.</title>
        <authorList>
            <person name="Kristyanto S."/>
            <person name="Jung J."/>
            <person name="Jeon C.O."/>
        </authorList>
    </citation>
    <scope>NUCLEOTIDE SEQUENCE</scope>
    <source>
        <strain evidence="3">MSW13</strain>
    </source>
</reference>
<proteinExistence type="predicted"/>
<name>A0A9X1VT97_9FLAO</name>
<dbReference type="Proteomes" id="UP001139369">
    <property type="component" value="Unassembled WGS sequence"/>
</dbReference>
<dbReference type="EMBL" id="JAKQYM010000022">
    <property type="protein sequence ID" value="MCI2230440.1"/>
    <property type="molecule type" value="Genomic_DNA"/>
</dbReference>
<keyword evidence="4" id="KW-1185">Reference proteome</keyword>
<dbReference type="RefSeq" id="WP_242179562.1">
    <property type="nucleotide sequence ID" value="NZ_JAKQYM010000022.1"/>
</dbReference>
<protein>
    <submittedName>
        <fullName evidence="3">PH domain-containing protein</fullName>
    </submittedName>
</protein>
<dbReference type="Pfam" id="PF09851">
    <property type="entry name" value="SHOCT"/>
    <property type="match status" value="1"/>
</dbReference>
<dbReference type="InterPro" id="IPR039519">
    <property type="entry name" value="YokE-like_PH"/>
</dbReference>
<evidence type="ECO:0000259" key="1">
    <source>
        <dbReference type="Pfam" id="PF09851"/>
    </source>
</evidence>
<dbReference type="InterPro" id="IPR018649">
    <property type="entry name" value="SHOCT"/>
</dbReference>
<feature type="domain" description="SHOCT" evidence="1">
    <location>
        <begin position="136"/>
        <end position="161"/>
    </location>
</feature>
<dbReference type="AlphaFoldDB" id="A0A9X1VT97"/>
<evidence type="ECO:0000313" key="3">
    <source>
        <dbReference type="EMBL" id="MCI2230440.1"/>
    </source>
</evidence>
<evidence type="ECO:0000313" key="4">
    <source>
        <dbReference type="Proteomes" id="UP001139369"/>
    </source>
</evidence>
<comment type="caution">
    <text evidence="3">The sequence shown here is derived from an EMBL/GenBank/DDBJ whole genome shotgun (WGS) entry which is preliminary data.</text>
</comment>
<dbReference type="Pfam" id="PF14470">
    <property type="entry name" value="bPH_3"/>
    <property type="match status" value="1"/>
</dbReference>
<accession>A0A9X1VT97</accession>
<sequence>MANYKKSLILVKEHLDNGETIHSSIYGTYEIKLMGKDSIRNGIFIATENRIVFYAKKLFGYDLESFPFKNISSIEKSKGLMGHSISFFASGNNAKMKWINSGDINSFAEYVNSKIGKSEPVKNVINQSEKGIPELIQQLSELKEKGILSEEEFKTKKAELLSKI</sequence>
<feature type="domain" description="YokE-like PH" evidence="2">
    <location>
        <begin position="15"/>
        <end position="112"/>
    </location>
</feature>
<gene>
    <name evidence="3" type="ORF">MC378_14770</name>
</gene>
<evidence type="ECO:0000259" key="2">
    <source>
        <dbReference type="Pfam" id="PF14470"/>
    </source>
</evidence>